<keyword evidence="2" id="KW-1185">Reference proteome</keyword>
<name>A0A0E0NHT1_ORYRU</name>
<dbReference type="Proteomes" id="UP000008022">
    <property type="component" value="Unassembled WGS sequence"/>
</dbReference>
<dbReference type="EnsemblPlants" id="ORUFI02G25530.2">
    <property type="protein sequence ID" value="ORUFI02G25530.2"/>
    <property type="gene ID" value="ORUFI02G25530"/>
</dbReference>
<protein>
    <submittedName>
        <fullName evidence="1">Uncharacterized protein</fullName>
    </submittedName>
</protein>
<evidence type="ECO:0000313" key="1">
    <source>
        <dbReference type="EnsemblPlants" id="ORUFI02G25530.2"/>
    </source>
</evidence>
<reference evidence="1" key="2">
    <citation type="submission" date="2015-06" db="UniProtKB">
        <authorList>
            <consortium name="EnsemblPlants"/>
        </authorList>
    </citation>
    <scope>IDENTIFICATION</scope>
</reference>
<dbReference type="Gramene" id="ORUFI02G25530.2">
    <property type="protein sequence ID" value="ORUFI02G25530.2"/>
    <property type="gene ID" value="ORUFI02G25530"/>
</dbReference>
<sequence>MNGSDLLNRCSHINPSVAPPFPSRDLAADAPSCCATSVPPGAPAPPSLLPSRCAASAAPPPLHAVLPSFLLCTSSFPSFRVSESWWNQYDLMVFVLHPRPCLGMDLGLAAAARPCAALVYCSFVIIVQSTISDQGVIFGEYVSEFSCSNGTFLQPPLCASVWRKINISTWFL</sequence>
<dbReference type="HOGENOM" id="CLU_1605381_0_0_1"/>
<accession>A0A0E0NHT1</accession>
<proteinExistence type="predicted"/>
<organism evidence="1 2">
    <name type="scientific">Oryza rufipogon</name>
    <name type="common">Brownbeard rice</name>
    <name type="synonym">Asian wild rice</name>
    <dbReference type="NCBI Taxonomy" id="4529"/>
    <lineage>
        <taxon>Eukaryota</taxon>
        <taxon>Viridiplantae</taxon>
        <taxon>Streptophyta</taxon>
        <taxon>Embryophyta</taxon>
        <taxon>Tracheophyta</taxon>
        <taxon>Spermatophyta</taxon>
        <taxon>Magnoliopsida</taxon>
        <taxon>Liliopsida</taxon>
        <taxon>Poales</taxon>
        <taxon>Poaceae</taxon>
        <taxon>BOP clade</taxon>
        <taxon>Oryzoideae</taxon>
        <taxon>Oryzeae</taxon>
        <taxon>Oryzinae</taxon>
        <taxon>Oryza</taxon>
    </lineage>
</organism>
<evidence type="ECO:0000313" key="2">
    <source>
        <dbReference type="Proteomes" id="UP000008022"/>
    </source>
</evidence>
<reference evidence="2" key="1">
    <citation type="submission" date="2013-06" db="EMBL/GenBank/DDBJ databases">
        <authorList>
            <person name="Zhao Q."/>
        </authorList>
    </citation>
    <scope>NUCLEOTIDE SEQUENCE</scope>
    <source>
        <strain evidence="2">cv. W1943</strain>
    </source>
</reference>
<dbReference type="AlphaFoldDB" id="A0A0E0NHT1"/>